<comment type="caution">
    <text evidence="2">The sequence shown here is derived from an EMBL/GenBank/DDBJ whole genome shotgun (WGS) entry which is preliminary data.</text>
</comment>
<evidence type="ECO:0000256" key="1">
    <source>
        <dbReference type="SAM" id="Phobius"/>
    </source>
</evidence>
<dbReference type="RefSeq" id="WP_118335928.1">
    <property type="nucleotide sequence ID" value="NZ_AP025567.1"/>
</dbReference>
<evidence type="ECO:0000313" key="3">
    <source>
        <dbReference type="Proteomes" id="UP000284841"/>
    </source>
</evidence>
<dbReference type="EMBL" id="QRMS01000003">
    <property type="protein sequence ID" value="RHJ87535.1"/>
    <property type="molecule type" value="Genomic_DNA"/>
</dbReference>
<protein>
    <submittedName>
        <fullName evidence="2">ABC-2 transporter permease</fullName>
    </submittedName>
</protein>
<reference evidence="2 3" key="1">
    <citation type="submission" date="2018-08" db="EMBL/GenBank/DDBJ databases">
        <title>A genome reference for cultivated species of the human gut microbiota.</title>
        <authorList>
            <person name="Zou Y."/>
            <person name="Xue W."/>
            <person name="Luo G."/>
        </authorList>
    </citation>
    <scope>NUCLEOTIDE SEQUENCE [LARGE SCALE GENOMIC DNA]</scope>
    <source>
        <strain evidence="2 3">AM07-24</strain>
    </source>
</reference>
<dbReference type="STRING" id="1776384.GCA_900086585_01100"/>
<dbReference type="PANTHER" id="PTHR41309:SF2">
    <property type="entry name" value="MEMBRANE PROTEIN"/>
    <property type="match status" value="1"/>
</dbReference>
<accession>A0A415E1L0</accession>
<dbReference type="PANTHER" id="PTHR41309">
    <property type="entry name" value="MEMBRANE PROTEIN-RELATED"/>
    <property type="match status" value="1"/>
</dbReference>
<proteinExistence type="predicted"/>
<evidence type="ECO:0000313" key="2">
    <source>
        <dbReference type="EMBL" id="RHJ87535.1"/>
    </source>
</evidence>
<feature type="transmembrane region" description="Helical" evidence="1">
    <location>
        <begin position="77"/>
        <end position="101"/>
    </location>
</feature>
<dbReference type="Proteomes" id="UP000284841">
    <property type="component" value="Unassembled WGS sequence"/>
</dbReference>
<keyword evidence="1" id="KW-0472">Membrane</keyword>
<feature type="transmembrane region" description="Helical" evidence="1">
    <location>
        <begin position="113"/>
        <end position="133"/>
    </location>
</feature>
<dbReference type="Pfam" id="PF13346">
    <property type="entry name" value="ABC2_membrane_5"/>
    <property type="match status" value="1"/>
</dbReference>
<dbReference type="OrthoDB" id="1655186at2"/>
<keyword evidence="1" id="KW-1133">Transmembrane helix</keyword>
<feature type="transmembrane region" description="Helical" evidence="1">
    <location>
        <begin position="145"/>
        <end position="163"/>
    </location>
</feature>
<dbReference type="AlphaFoldDB" id="A0A415E1L0"/>
<name>A0A415E1L0_9FIRM</name>
<keyword evidence="1" id="KW-0812">Transmembrane</keyword>
<keyword evidence="3" id="KW-1185">Reference proteome</keyword>
<dbReference type="InterPro" id="IPR025699">
    <property type="entry name" value="ABC2_memb-like"/>
</dbReference>
<gene>
    <name evidence="2" type="ORF">DW099_12645</name>
</gene>
<organism evidence="2 3">
    <name type="scientific">Emergencia timonensis</name>
    <dbReference type="NCBI Taxonomy" id="1776384"/>
    <lineage>
        <taxon>Bacteria</taxon>
        <taxon>Bacillati</taxon>
        <taxon>Bacillota</taxon>
        <taxon>Clostridia</taxon>
        <taxon>Peptostreptococcales</taxon>
        <taxon>Anaerovoracaceae</taxon>
        <taxon>Emergencia</taxon>
    </lineage>
</organism>
<sequence length="203" mass="22516">MRGLVLKDSYVLLKQMKLFGVLMLAMAVIPNTFTRGFAIMYASMLPITAIAFDEQAKWDYYANMMPYKKRDMALSKYVIGMVFTLVVCVVEVLAIIVTAAVKNQSSVLMQEELMIVPLVAAAAMILMSVNLPIIMKMGAERGRMVYILLTVFVAVAVVGTVEVDSPLWQMDENLLMIGLVAIAIAALLISMAISVKLYNNKRY</sequence>
<feature type="transmembrane region" description="Helical" evidence="1">
    <location>
        <begin position="175"/>
        <end position="198"/>
    </location>
</feature>